<proteinExistence type="predicted"/>
<sequence>MQQRAAINLGLGGYCWGLAVFVPVLFVVERLAPQLLPEFVGTGLAILGIGGQLAASVAIVSNRRADRQLGGAMLALLCLPMLTLALLPGFVQWWFMALLAVGLWFAGRALVAAPVVAPTAGGYRQTKALRQAVNFSKFSRRRRKLPPLPMTFYRSAAGAWSLVVVLPLAVVFFWAILDDATHGAGPHATIWLIIGANTVAWCVSIPALVQRIRIAAPVLTLTATALVYPGSHHRHHELPWASVTALKLHHQTVQTRYNSLEQNFLFVYVQDPDPYLGAAAHRSPALQWLLRMVVSQTAANFEADFPGLALALPIDHLGVDPQALVDFVTRVWHHQTIGHD</sequence>
<evidence type="ECO:0000313" key="2">
    <source>
        <dbReference type="EMBL" id="KRK74272.1"/>
    </source>
</evidence>
<feature type="transmembrane region" description="Helical" evidence="1">
    <location>
        <begin position="69"/>
        <end position="87"/>
    </location>
</feature>
<evidence type="ECO:0000256" key="1">
    <source>
        <dbReference type="SAM" id="Phobius"/>
    </source>
</evidence>
<gene>
    <name evidence="2" type="ORF">FD02_GL000872</name>
</gene>
<dbReference type="PATRIC" id="fig|1291734.4.peg.899"/>
<keyword evidence="1" id="KW-1133">Transmembrane helix</keyword>
<evidence type="ECO:0000313" key="3">
    <source>
        <dbReference type="Proteomes" id="UP000051804"/>
    </source>
</evidence>
<protein>
    <submittedName>
        <fullName evidence="2">Uncharacterized protein</fullName>
    </submittedName>
</protein>
<feature type="transmembrane region" description="Helical" evidence="1">
    <location>
        <begin position="7"/>
        <end position="27"/>
    </location>
</feature>
<feature type="transmembrane region" description="Helical" evidence="1">
    <location>
        <begin position="93"/>
        <end position="117"/>
    </location>
</feature>
<dbReference type="Proteomes" id="UP000051804">
    <property type="component" value="Unassembled WGS sequence"/>
</dbReference>
<reference evidence="2 3" key="1">
    <citation type="journal article" date="2015" name="Genome Announc.">
        <title>Expanding the biotechnology potential of lactobacilli through comparative genomics of 213 strains and associated genera.</title>
        <authorList>
            <person name="Sun Z."/>
            <person name="Harris H.M."/>
            <person name="McCann A."/>
            <person name="Guo C."/>
            <person name="Argimon S."/>
            <person name="Zhang W."/>
            <person name="Yang X."/>
            <person name="Jeffery I.B."/>
            <person name="Cooney J.C."/>
            <person name="Kagawa T.F."/>
            <person name="Liu W."/>
            <person name="Song Y."/>
            <person name="Salvetti E."/>
            <person name="Wrobel A."/>
            <person name="Rasinkangas P."/>
            <person name="Parkhill J."/>
            <person name="Rea M.C."/>
            <person name="O'Sullivan O."/>
            <person name="Ritari J."/>
            <person name="Douillard F.P."/>
            <person name="Paul Ross R."/>
            <person name="Yang R."/>
            <person name="Briner A.E."/>
            <person name="Felis G.E."/>
            <person name="de Vos W.M."/>
            <person name="Barrangou R."/>
            <person name="Klaenhammer T.R."/>
            <person name="Caufield P.W."/>
            <person name="Cui Y."/>
            <person name="Zhang H."/>
            <person name="O'Toole P.W."/>
        </authorList>
    </citation>
    <scope>NUCLEOTIDE SEQUENCE [LARGE SCALE GENOMIC DNA]</scope>
    <source>
        <strain evidence="2 3">JCM 17158</strain>
    </source>
</reference>
<feature type="transmembrane region" description="Helical" evidence="1">
    <location>
        <begin position="39"/>
        <end position="60"/>
    </location>
</feature>
<dbReference type="EMBL" id="AZDJ01000001">
    <property type="protein sequence ID" value="KRK74272.1"/>
    <property type="molecule type" value="Genomic_DNA"/>
</dbReference>
<keyword evidence="1" id="KW-0812">Transmembrane</keyword>
<organism evidence="2 3">
    <name type="scientific">Lacticaseibacillus nasuensis JCM 17158</name>
    <dbReference type="NCBI Taxonomy" id="1291734"/>
    <lineage>
        <taxon>Bacteria</taxon>
        <taxon>Bacillati</taxon>
        <taxon>Bacillota</taxon>
        <taxon>Bacilli</taxon>
        <taxon>Lactobacillales</taxon>
        <taxon>Lactobacillaceae</taxon>
        <taxon>Lacticaseibacillus</taxon>
    </lineage>
</organism>
<name>A0A0R1JSH9_9LACO</name>
<keyword evidence="1" id="KW-0472">Membrane</keyword>
<keyword evidence="3" id="KW-1185">Reference proteome</keyword>
<feature type="transmembrane region" description="Helical" evidence="1">
    <location>
        <begin position="188"/>
        <end position="209"/>
    </location>
</feature>
<dbReference type="AlphaFoldDB" id="A0A0R1JSH9"/>
<feature type="transmembrane region" description="Helical" evidence="1">
    <location>
        <begin position="151"/>
        <end position="176"/>
    </location>
</feature>
<accession>A0A0R1JSH9</accession>
<comment type="caution">
    <text evidence="2">The sequence shown here is derived from an EMBL/GenBank/DDBJ whole genome shotgun (WGS) entry which is preliminary data.</text>
</comment>
<dbReference type="RefSeq" id="WP_056949870.1">
    <property type="nucleotide sequence ID" value="NZ_AZDJ01000001.1"/>
</dbReference>